<name>A0A9D1WQ87_9FIRM</name>
<dbReference type="InterPro" id="IPR000924">
    <property type="entry name" value="Glu/Gln-tRNA-synth"/>
</dbReference>
<evidence type="ECO:0000313" key="11">
    <source>
        <dbReference type="Proteomes" id="UP000886800"/>
    </source>
</evidence>
<dbReference type="InterPro" id="IPR049940">
    <property type="entry name" value="GluQ/Sye"/>
</dbReference>
<dbReference type="PANTHER" id="PTHR43311:SF2">
    <property type="entry name" value="GLUTAMATE--TRNA LIGASE, MITOCHONDRIAL-RELATED"/>
    <property type="match status" value="1"/>
</dbReference>
<reference evidence="10" key="2">
    <citation type="submission" date="2021-04" db="EMBL/GenBank/DDBJ databases">
        <authorList>
            <person name="Gilroy R."/>
        </authorList>
    </citation>
    <scope>NUCLEOTIDE SEQUENCE</scope>
    <source>
        <strain evidence="10">CHK188-5543</strain>
    </source>
</reference>
<dbReference type="PANTHER" id="PTHR43311">
    <property type="entry name" value="GLUTAMATE--TRNA LIGASE"/>
    <property type="match status" value="1"/>
</dbReference>
<dbReference type="InterPro" id="IPR045462">
    <property type="entry name" value="aa-tRNA-synth_I_cd-bd"/>
</dbReference>
<evidence type="ECO:0000256" key="5">
    <source>
        <dbReference type="ARBA" id="ARBA00022917"/>
    </source>
</evidence>
<keyword evidence="4 7" id="KW-0067">ATP-binding</keyword>
<protein>
    <recommendedName>
        <fullName evidence="7">Glutamate--tRNA ligase</fullName>
        <ecNumber evidence="7">6.1.1.17</ecNumber>
    </recommendedName>
    <alternativeName>
        <fullName evidence="7">Glutamyl-tRNA synthetase</fullName>
        <shortName evidence="7">GluRS</shortName>
    </alternativeName>
</protein>
<feature type="domain" description="Aminoacyl-tRNA synthetase class I anticodon-binding" evidence="9">
    <location>
        <begin position="512"/>
        <end position="545"/>
    </location>
</feature>
<evidence type="ECO:0000259" key="8">
    <source>
        <dbReference type="Pfam" id="PF00749"/>
    </source>
</evidence>
<feature type="domain" description="Glutamyl/glutaminyl-tRNA synthetase class Ib catalytic" evidence="8">
    <location>
        <begin position="36"/>
        <end position="322"/>
    </location>
</feature>
<dbReference type="AlphaFoldDB" id="A0A9D1WQ87"/>
<reference evidence="10" key="1">
    <citation type="journal article" date="2021" name="PeerJ">
        <title>Extensive microbial diversity within the chicken gut microbiome revealed by metagenomics and culture.</title>
        <authorList>
            <person name="Gilroy R."/>
            <person name="Ravi A."/>
            <person name="Getino M."/>
            <person name="Pursley I."/>
            <person name="Horton D.L."/>
            <person name="Alikhan N.F."/>
            <person name="Baker D."/>
            <person name="Gharbi K."/>
            <person name="Hall N."/>
            <person name="Watson M."/>
            <person name="Adriaenssens E.M."/>
            <person name="Foster-Nyarko E."/>
            <person name="Jarju S."/>
            <person name="Secka A."/>
            <person name="Antonio M."/>
            <person name="Oren A."/>
            <person name="Chaudhuri R.R."/>
            <person name="La Ragione R."/>
            <person name="Hildebrand F."/>
            <person name="Pallen M.J."/>
        </authorList>
    </citation>
    <scope>NUCLEOTIDE SEQUENCE</scope>
    <source>
        <strain evidence="10">CHK188-5543</strain>
    </source>
</reference>
<dbReference type="GO" id="GO:0006424">
    <property type="term" value="P:glutamyl-tRNA aminoacylation"/>
    <property type="evidence" value="ECO:0007669"/>
    <property type="project" value="UniProtKB-UniRule"/>
</dbReference>
<dbReference type="InterPro" id="IPR004527">
    <property type="entry name" value="Glu-tRNA-ligase_bac/mito"/>
</dbReference>
<evidence type="ECO:0000259" key="9">
    <source>
        <dbReference type="Pfam" id="PF19269"/>
    </source>
</evidence>
<feature type="binding site" evidence="7">
    <location>
        <position position="295"/>
    </location>
    <ligand>
        <name>ATP</name>
        <dbReference type="ChEBI" id="CHEBI:30616"/>
    </ligand>
</feature>
<dbReference type="Gene3D" id="1.10.10.350">
    <property type="match status" value="1"/>
</dbReference>
<dbReference type="InterPro" id="IPR020058">
    <property type="entry name" value="Glu/Gln-tRNA-synth_Ib_cat-dom"/>
</dbReference>
<dbReference type="EMBL" id="DXES01000049">
    <property type="protein sequence ID" value="HIX65074.1"/>
    <property type="molecule type" value="Genomic_DNA"/>
</dbReference>
<dbReference type="SUPFAM" id="SSF48163">
    <property type="entry name" value="An anticodon-binding domain of class I aminoacyl-tRNA synthetases"/>
    <property type="match status" value="1"/>
</dbReference>
<feature type="short sequence motif" description="'KMSKS' region" evidence="7">
    <location>
        <begin position="292"/>
        <end position="296"/>
    </location>
</feature>
<evidence type="ECO:0000256" key="1">
    <source>
        <dbReference type="ARBA" id="ARBA00007894"/>
    </source>
</evidence>
<keyword evidence="7" id="KW-0963">Cytoplasm</keyword>
<evidence type="ECO:0000256" key="7">
    <source>
        <dbReference type="HAMAP-Rule" id="MF_00022"/>
    </source>
</evidence>
<dbReference type="Pfam" id="PF00749">
    <property type="entry name" value="tRNA-synt_1c"/>
    <property type="match status" value="1"/>
</dbReference>
<keyword evidence="2 7" id="KW-0436">Ligase</keyword>
<dbReference type="Pfam" id="PF19269">
    <property type="entry name" value="Anticodon_2"/>
    <property type="match status" value="1"/>
</dbReference>
<gene>
    <name evidence="7 10" type="primary">gltX</name>
    <name evidence="10" type="ORF">H9736_02375</name>
</gene>
<keyword evidence="3 7" id="KW-0547">Nucleotide-binding</keyword>
<dbReference type="GO" id="GO:0005524">
    <property type="term" value="F:ATP binding"/>
    <property type="evidence" value="ECO:0007669"/>
    <property type="project" value="UniProtKB-UniRule"/>
</dbReference>
<keyword evidence="6 7" id="KW-0030">Aminoacyl-tRNA synthetase</keyword>
<evidence type="ECO:0000256" key="6">
    <source>
        <dbReference type="ARBA" id="ARBA00023146"/>
    </source>
</evidence>
<comment type="subunit">
    <text evidence="7">Monomer.</text>
</comment>
<dbReference type="GO" id="GO:0000049">
    <property type="term" value="F:tRNA binding"/>
    <property type="evidence" value="ECO:0007669"/>
    <property type="project" value="InterPro"/>
</dbReference>
<dbReference type="SUPFAM" id="SSF52374">
    <property type="entry name" value="Nucleotidylyl transferase"/>
    <property type="match status" value="1"/>
</dbReference>
<evidence type="ECO:0000256" key="2">
    <source>
        <dbReference type="ARBA" id="ARBA00022598"/>
    </source>
</evidence>
<dbReference type="PROSITE" id="PS00178">
    <property type="entry name" value="AA_TRNA_LIGASE_I"/>
    <property type="match status" value="1"/>
</dbReference>
<dbReference type="InterPro" id="IPR008925">
    <property type="entry name" value="aa_tRNA-synth_I_cd-bd_sf"/>
</dbReference>
<comment type="similarity">
    <text evidence="1 7">Belongs to the class-I aminoacyl-tRNA synthetase family. Glutamate--tRNA ligase type 1 subfamily.</text>
</comment>
<keyword evidence="5 7" id="KW-0648">Protein biosynthesis</keyword>
<dbReference type="InterPro" id="IPR014729">
    <property type="entry name" value="Rossmann-like_a/b/a_fold"/>
</dbReference>
<accession>A0A9D1WQ87</accession>
<dbReference type="GO" id="GO:0004818">
    <property type="term" value="F:glutamate-tRNA ligase activity"/>
    <property type="evidence" value="ECO:0007669"/>
    <property type="project" value="UniProtKB-UniRule"/>
</dbReference>
<dbReference type="Gene3D" id="3.40.50.620">
    <property type="entry name" value="HUPs"/>
    <property type="match status" value="1"/>
</dbReference>
<comment type="catalytic activity">
    <reaction evidence="7">
        <text>tRNA(Glu) + L-glutamate + ATP = L-glutamyl-tRNA(Glu) + AMP + diphosphate</text>
        <dbReference type="Rhea" id="RHEA:23540"/>
        <dbReference type="Rhea" id="RHEA-COMP:9663"/>
        <dbReference type="Rhea" id="RHEA-COMP:9680"/>
        <dbReference type="ChEBI" id="CHEBI:29985"/>
        <dbReference type="ChEBI" id="CHEBI:30616"/>
        <dbReference type="ChEBI" id="CHEBI:33019"/>
        <dbReference type="ChEBI" id="CHEBI:78442"/>
        <dbReference type="ChEBI" id="CHEBI:78520"/>
        <dbReference type="ChEBI" id="CHEBI:456215"/>
        <dbReference type="EC" id="6.1.1.17"/>
    </reaction>
</comment>
<comment type="subcellular location">
    <subcellularLocation>
        <location evidence="7">Cytoplasm</location>
    </subcellularLocation>
</comment>
<organism evidence="10 11">
    <name type="scientific">Candidatus Anaerotruncus excrementipullorum</name>
    <dbReference type="NCBI Taxonomy" id="2838465"/>
    <lineage>
        <taxon>Bacteria</taxon>
        <taxon>Bacillati</taxon>
        <taxon>Bacillota</taxon>
        <taxon>Clostridia</taxon>
        <taxon>Eubacteriales</taxon>
        <taxon>Oscillospiraceae</taxon>
        <taxon>Anaerotruncus</taxon>
    </lineage>
</organism>
<comment type="caution">
    <text evidence="7">Lacks conserved residue(s) required for the propagation of feature annotation.</text>
</comment>
<evidence type="ECO:0000256" key="3">
    <source>
        <dbReference type="ARBA" id="ARBA00022741"/>
    </source>
</evidence>
<dbReference type="GO" id="GO:0005829">
    <property type="term" value="C:cytosol"/>
    <property type="evidence" value="ECO:0007669"/>
    <property type="project" value="TreeGrafter"/>
</dbReference>
<sequence length="549" mass="62401">MDYSALAELLYPEITETREQMEAKFPPRQLPEGAKVTRMAPSPTGFMHLGNLYGAIADERLAHQSGGVFMLRIEDTDQKREVPGAVGIILDVFDHYQLRFDEGVTRQGEQGAYGPYRQRQRARIYQTFAKWLVQQGKAYPCFCTEEELAAMRERQAAEKANFGYYGKWAVWRDRPLEEVKARLDAGEAFVLRFRSTGDPEKRVKFTDLVKGAMEFPENDQDVVLLKSDGIPTYHFAHVIDDHLMGTTHVVRGEEWLATLPVHVQLFQAMGWKLPKFVHTAQLMKMDGGHKRKLSKRKDPELGLEFYQRQGYCVAAVKEYLLTLLNSNFEDWRLQNPDAPLEEFPFTTKKMGNSGALFDLEKFNDVSKNVISRMDAQQVYGLLTAWAKEFDPDFYALLTRSPEYTMGILSLGRGGKKPRKDIASWSGAKEYMAFFFDELFTPAAPDPEERLTPAQQKAILEGYLPLYDPADDNGQWFEKVKALAAQLGYATDMRAYKKDPAAWPGSVAEVSGVLRMAITGRKNSPDLCDIMKLLGPGRSLERLRRAAENL</sequence>
<dbReference type="PRINTS" id="PR00987">
    <property type="entry name" value="TRNASYNTHGLU"/>
</dbReference>
<dbReference type="InterPro" id="IPR020751">
    <property type="entry name" value="aa-tRNA-synth_I_codon-bd_sub2"/>
</dbReference>
<feature type="short sequence motif" description="'HIGH' region" evidence="7">
    <location>
        <begin position="41"/>
        <end position="51"/>
    </location>
</feature>
<dbReference type="Proteomes" id="UP000886800">
    <property type="component" value="Unassembled WGS sequence"/>
</dbReference>
<comment type="caution">
    <text evidence="10">The sequence shown here is derived from an EMBL/GenBank/DDBJ whole genome shotgun (WGS) entry which is preliminary data.</text>
</comment>
<dbReference type="InterPro" id="IPR001412">
    <property type="entry name" value="aa-tRNA-synth_I_CS"/>
</dbReference>
<proteinExistence type="inferred from homology"/>
<evidence type="ECO:0000313" key="10">
    <source>
        <dbReference type="EMBL" id="HIX65074.1"/>
    </source>
</evidence>
<dbReference type="EC" id="6.1.1.17" evidence="7"/>
<evidence type="ECO:0000256" key="4">
    <source>
        <dbReference type="ARBA" id="ARBA00022840"/>
    </source>
</evidence>
<comment type="function">
    <text evidence="7">Catalyzes the attachment of glutamate to tRNA(Glu) in a two-step reaction: glutamate is first activated by ATP to form Glu-AMP and then transferred to the acceptor end of tRNA(Glu).</text>
</comment>
<dbReference type="HAMAP" id="MF_00022">
    <property type="entry name" value="Glu_tRNA_synth_type1"/>
    <property type="match status" value="1"/>
</dbReference>